<evidence type="ECO:0000313" key="4">
    <source>
        <dbReference type="Proteomes" id="UP000295560"/>
    </source>
</evidence>
<feature type="transmembrane region" description="Helical" evidence="2">
    <location>
        <begin position="399"/>
        <end position="420"/>
    </location>
</feature>
<feature type="transmembrane region" description="Helical" evidence="2">
    <location>
        <begin position="232"/>
        <end position="258"/>
    </location>
</feature>
<protein>
    <submittedName>
        <fullName evidence="3">Uncharacterized protein</fullName>
    </submittedName>
</protein>
<accession>A0A4R1HXG3</accession>
<feature type="transmembrane region" description="Helical" evidence="2">
    <location>
        <begin position="88"/>
        <end position="110"/>
    </location>
</feature>
<evidence type="ECO:0000256" key="2">
    <source>
        <dbReference type="SAM" id="Phobius"/>
    </source>
</evidence>
<dbReference type="EMBL" id="SMFZ01000001">
    <property type="protein sequence ID" value="TCK25510.1"/>
    <property type="molecule type" value="Genomic_DNA"/>
</dbReference>
<feature type="transmembrane region" description="Helical" evidence="2">
    <location>
        <begin position="159"/>
        <end position="178"/>
    </location>
</feature>
<feature type="transmembrane region" description="Helical" evidence="2">
    <location>
        <begin position="265"/>
        <end position="287"/>
    </location>
</feature>
<feature type="region of interest" description="Disordered" evidence="1">
    <location>
        <begin position="1"/>
        <end position="65"/>
    </location>
</feature>
<evidence type="ECO:0000256" key="1">
    <source>
        <dbReference type="SAM" id="MobiDB-lite"/>
    </source>
</evidence>
<proteinExistence type="predicted"/>
<keyword evidence="2" id="KW-1133">Transmembrane helix</keyword>
<gene>
    <name evidence="3" type="ORF">EV378_1319</name>
</gene>
<keyword evidence="2" id="KW-0472">Membrane</keyword>
<keyword evidence="4" id="KW-1185">Reference proteome</keyword>
<feature type="transmembrane region" description="Helical" evidence="2">
    <location>
        <begin position="322"/>
        <end position="342"/>
    </location>
</feature>
<keyword evidence="2" id="KW-0812">Transmembrane</keyword>
<feature type="transmembrane region" description="Helical" evidence="2">
    <location>
        <begin position="190"/>
        <end position="212"/>
    </location>
</feature>
<reference evidence="3 4" key="1">
    <citation type="submission" date="2019-03" db="EMBL/GenBank/DDBJ databases">
        <title>Sequencing the genomes of 1000 actinobacteria strains.</title>
        <authorList>
            <person name="Klenk H.-P."/>
        </authorList>
    </citation>
    <scope>NUCLEOTIDE SEQUENCE [LARGE SCALE GENOMIC DNA]</scope>
    <source>
        <strain evidence="3 4">DSM 44969</strain>
    </source>
</reference>
<sequence>MEGGRQETGGEPPPVSTLTRGRHARVREAPLPSPDRPFRRRAAQHELDADAFDDRPTDLIPRQQSGRHQLFAPVHGPARHRRAVPPTAVAAAVGVLVGATVFAVVGRAMVDDAYITLTYARTLGIYGEWGVYPGVPSNTATSPLNVLLLGGVTAVVRDAVTATGVLLAICYGLVAAWLTKIGVRIGMPAWRAPAAGLALLATSPLMLSTVGLESTLALTLIVGVTERVSARAPWAAGLLAGLLVITRPDLGAVALVAVVVSGRDWWRTALGATAVTLPWLAWSWYLLGSAIPDTLMVKSGIHWGPWSFANGPGLWSEKFPTATVLIAIPTLVGLVALPFWLVRPELRRIGAVIGFGALAHAGAMTALSVAPFHWYYAPSTGALTLLAALTCARIPRVAVAAAPVVALAAVCAGLVVASGVPPLTSNWATAAQYERIARQLPRGATIESPGEVGTLAYYCRCRVLDGLADRGSISASLRTRVDEATGFGGALLRLNYLNFEPVRPVPRDMRMTTKIVPSGTGAPMGTAWGPDRTWALAPVR</sequence>
<dbReference type="AlphaFoldDB" id="A0A4R1HXG3"/>
<organism evidence="3 4">
    <name type="scientific">Pseudonocardia endophytica</name>
    <dbReference type="NCBI Taxonomy" id="401976"/>
    <lineage>
        <taxon>Bacteria</taxon>
        <taxon>Bacillati</taxon>
        <taxon>Actinomycetota</taxon>
        <taxon>Actinomycetes</taxon>
        <taxon>Pseudonocardiales</taxon>
        <taxon>Pseudonocardiaceae</taxon>
        <taxon>Pseudonocardia</taxon>
    </lineage>
</organism>
<feature type="transmembrane region" description="Helical" evidence="2">
    <location>
        <begin position="349"/>
        <end position="367"/>
    </location>
</feature>
<evidence type="ECO:0000313" key="3">
    <source>
        <dbReference type="EMBL" id="TCK25510.1"/>
    </source>
</evidence>
<feature type="compositionally biased region" description="Basic and acidic residues" evidence="1">
    <location>
        <begin position="43"/>
        <end position="57"/>
    </location>
</feature>
<name>A0A4R1HXG3_PSEEN</name>
<dbReference type="Proteomes" id="UP000295560">
    <property type="component" value="Unassembled WGS sequence"/>
</dbReference>
<comment type="caution">
    <text evidence="3">The sequence shown here is derived from an EMBL/GenBank/DDBJ whole genome shotgun (WGS) entry which is preliminary data.</text>
</comment>